<dbReference type="STRING" id="983967.A0A1E4T731"/>
<dbReference type="InterPro" id="IPR029058">
    <property type="entry name" value="AB_hydrolase_fold"/>
</dbReference>
<proteinExistence type="predicted"/>
<dbReference type="PANTHER" id="PTHR11614">
    <property type="entry name" value="PHOSPHOLIPASE-RELATED"/>
    <property type="match status" value="1"/>
</dbReference>
<reference evidence="3" key="1">
    <citation type="submission" date="2016-04" db="EMBL/GenBank/DDBJ databases">
        <title>Comparative genomics of biotechnologically important yeasts.</title>
        <authorList>
            <consortium name="DOE Joint Genome Institute"/>
            <person name="Riley R."/>
            <person name="Haridas S."/>
            <person name="Wolfe K.H."/>
            <person name="Lopes M.R."/>
            <person name="Hittinger C.T."/>
            <person name="Goker M."/>
            <person name="Salamov A."/>
            <person name="Wisecaver J."/>
            <person name="Long T.M."/>
            <person name="Aerts A.L."/>
            <person name="Barry K."/>
            <person name="Choi C."/>
            <person name="Clum A."/>
            <person name="Coughlan A.Y."/>
            <person name="Deshpande S."/>
            <person name="Douglass A.P."/>
            <person name="Hanson S.J."/>
            <person name="Klenk H.-P."/>
            <person name="Labutti K."/>
            <person name="Lapidus A."/>
            <person name="Lindquist E."/>
            <person name="Lipzen A."/>
            <person name="Meier-Kolthoff J.P."/>
            <person name="Ohm R.A."/>
            <person name="Otillar R.P."/>
            <person name="Pangilinan J."/>
            <person name="Peng Y."/>
            <person name="Rokas A."/>
            <person name="Rosa C.A."/>
            <person name="Scheuner C."/>
            <person name="Sibirny A.A."/>
            <person name="Slot J.C."/>
            <person name="Stielow J.B."/>
            <person name="Sun H."/>
            <person name="Kurtzman C.P."/>
            <person name="Blackwell M."/>
            <person name="Grigoriev I.V."/>
            <person name="Jeffries T.W."/>
        </authorList>
    </citation>
    <scope>NUCLEOTIDE SEQUENCE [LARGE SCALE GENOMIC DNA]</scope>
    <source>
        <strain evidence="3">NRRL YB-2248</strain>
    </source>
</reference>
<dbReference type="InterPro" id="IPR022742">
    <property type="entry name" value="Hydrolase_4"/>
</dbReference>
<name>A0A1E4T731_9ASCO</name>
<dbReference type="InterPro" id="IPR051044">
    <property type="entry name" value="MAG_DAG_Lipase"/>
</dbReference>
<dbReference type="SUPFAM" id="SSF53474">
    <property type="entry name" value="alpha/beta-Hydrolases"/>
    <property type="match status" value="1"/>
</dbReference>
<dbReference type="AlphaFoldDB" id="A0A1E4T731"/>
<dbReference type="Proteomes" id="UP000094801">
    <property type="component" value="Unassembled WGS sequence"/>
</dbReference>
<dbReference type="Gene3D" id="3.40.50.1820">
    <property type="entry name" value="alpha/beta hydrolase"/>
    <property type="match status" value="1"/>
</dbReference>
<keyword evidence="3" id="KW-1185">Reference proteome</keyword>
<organism evidence="2 3">
    <name type="scientific">[Candida] arabinofermentans NRRL YB-2248</name>
    <dbReference type="NCBI Taxonomy" id="983967"/>
    <lineage>
        <taxon>Eukaryota</taxon>
        <taxon>Fungi</taxon>
        <taxon>Dikarya</taxon>
        <taxon>Ascomycota</taxon>
        <taxon>Saccharomycotina</taxon>
        <taxon>Pichiomycetes</taxon>
        <taxon>Pichiales</taxon>
        <taxon>Pichiaceae</taxon>
        <taxon>Ogataea</taxon>
        <taxon>Ogataea/Candida clade</taxon>
    </lineage>
</organism>
<dbReference type="EMBL" id="KV453848">
    <property type="protein sequence ID" value="ODV87569.1"/>
    <property type="molecule type" value="Genomic_DNA"/>
</dbReference>
<dbReference type="Pfam" id="PF12146">
    <property type="entry name" value="Hydrolase_4"/>
    <property type="match status" value="1"/>
</dbReference>
<evidence type="ECO:0000313" key="3">
    <source>
        <dbReference type="Proteomes" id="UP000094801"/>
    </source>
</evidence>
<dbReference type="OrthoDB" id="10249433at2759"/>
<evidence type="ECO:0000259" key="1">
    <source>
        <dbReference type="Pfam" id="PF12146"/>
    </source>
</evidence>
<sequence>MSDTVFPYTSTTGNEHSKIIEFDDCNFATYTWPNTAPEFKGRILLVHGYRDAYGVYQRFFDFMNANGYDVFYFCQRGEGATRYKDGSIGTTNDYHCSRDLDFMIDYNLKDLENQGKPLKLSLLGHSMGGGIVLNYAIDGTHRSKLTSVTTTAPLITLAPETTPSLAIEYVVRFCCTFLPFTRTSKVKTSLNSSYLTADPQFLEYFESQGRRPEALSGTLIETRDFIMRGRKLLKPEFYSKTDKKLPILICHGDEDKINYCASSDSFINKCLGSIEGMQNKKFISYPGGRHCLLIDLMYEQVQNDLLDFYNTYN</sequence>
<protein>
    <recommendedName>
        <fullName evidence="1">Serine aminopeptidase S33 domain-containing protein</fullName>
    </recommendedName>
</protein>
<accession>A0A1E4T731</accession>
<evidence type="ECO:0000313" key="2">
    <source>
        <dbReference type="EMBL" id="ODV87569.1"/>
    </source>
</evidence>
<gene>
    <name evidence="2" type="ORF">CANARDRAFT_194303</name>
</gene>
<feature type="domain" description="Serine aminopeptidase S33" evidence="1">
    <location>
        <begin position="39"/>
        <end position="295"/>
    </location>
</feature>